<evidence type="ECO:0000256" key="10">
    <source>
        <dbReference type="ARBA" id="ARBA00023157"/>
    </source>
</evidence>
<dbReference type="InterPro" id="IPR034768">
    <property type="entry name" value="4FE4S_WBL"/>
</dbReference>
<feature type="domain" description="4Fe-4S Wbl-type" evidence="13">
    <location>
        <begin position="22"/>
        <end position="86"/>
    </location>
</feature>
<feature type="binding site" evidence="12">
    <location>
        <position position="62"/>
    </location>
    <ligand>
        <name>[4Fe-4S] cluster</name>
        <dbReference type="ChEBI" id="CHEBI:49883"/>
    </ligand>
</feature>
<keyword evidence="4 12" id="KW-0963">Cytoplasm</keyword>
<dbReference type="Proteomes" id="UP001500618">
    <property type="component" value="Unassembled WGS sequence"/>
</dbReference>
<keyword evidence="7 12" id="KW-0411">Iron-sulfur</keyword>
<comment type="PTM">
    <text evidence="12">The Fe-S cluster can be nitrosylated by nitric oxide (NO).</text>
</comment>
<evidence type="ECO:0000313" key="14">
    <source>
        <dbReference type="EMBL" id="GAA1674164.1"/>
    </source>
</evidence>
<evidence type="ECO:0000256" key="8">
    <source>
        <dbReference type="ARBA" id="ARBA00023015"/>
    </source>
</evidence>
<evidence type="ECO:0000256" key="12">
    <source>
        <dbReference type="HAMAP-Rule" id="MF_01479"/>
    </source>
</evidence>
<comment type="similarity">
    <text evidence="2 12">Belongs to the WhiB family.</text>
</comment>
<evidence type="ECO:0000256" key="11">
    <source>
        <dbReference type="ARBA" id="ARBA00023163"/>
    </source>
</evidence>
<evidence type="ECO:0000259" key="13">
    <source>
        <dbReference type="PROSITE" id="PS51674"/>
    </source>
</evidence>
<dbReference type="HAMAP" id="MF_01479">
    <property type="entry name" value="WhiB"/>
    <property type="match status" value="1"/>
</dbReference>
<dbReference type="InterPro" id="IPR003482">
    <property type="entry name" value="Whib"/>
</dbReference>
<keyword evidence="6 12" id="KW-0408">Iron</keyword>
<comment type="PTM">
    <text evidence="12">Upon Fe-S cluster removal intramolecular disulfide bonds are formed.</text>
</comment>
<evidence type="ECO:0000256" key="4">
    <source>
        <dbReference type="ARBA" id="ARBA00022490"/>
    </source>
</evidence>
<keyword evidence="15" id="KW-1185">Reference proteome</keyword>
<evidence type="ECO:0000256" key="7">
    <source>
        <dbReference type="ARBA" id="ARBA00023014"/>
    </source>
</evidence>
<comment type="subcellular location">
    <subcellularLocation>
        <location evidence="1 12">Cytoplasm</location>
    </subcellularLocation>
</comment>
<dbReference type="EMBL" id="BAAANY010000008">
    <property type="protein sequence ID" value="GAA1674164.1"/>
    <property type="molecule type" value="Genomic_DNA"/>
</dbReference>
<evidence type="ECO:0000313" key="15">
    <source>
        <dbReference type="Proteomes" id="UP001500618"/>
    </source>
</evidence>
<feature type="binding site" evidence="12">
    <location>
        <position position="56"/>
    </location>
    <ligand>
        <name>[4Fe-4S] cluster</name>
        <dbReference type="ChEBI" id="CHEBI:49883"/>
    </ligand>
</feature>
<dbReference type="Pfam" id="PF02467">
    <property type="entry name" value="Whib"/>
    <property type="match status" value="1"/>
</dbReference>
<proteinExistence type="inferred from homology"/>
<comment type="function">
    <text evidence="12">Acts as a transcriptional regulator. Probably redox-responsive. The apo- but not holo-form probably binds DNA.</text>
</comment>
<keyword evidence="8 12" id="KW-0805">Transcription regulation</keyword>
<dbReference type="RefSeq" id="WP_163571334.1">
    <property type="nucleotide sequence ID" value="NZ_BAAANY010000008.1"/>
</dbReference>
<keyword evidence="3 12" id="KW-0004">4Fe-4S</keyword>
<protein>
    <recommendedName>
        <fullName evidence="12">Transcriptional regulator WhiB</fullName>
    </recommendedName>
</protein>
<reference evidence="15" key="1">
    <citation type="journal article" date="2019" name="Int. J. Syst. Evol. Microbiol.">
        <title>The Global Catalogue of Microorganisms (GCM) 10K type strain sequencing project: providing services to taxonomists for standard genome sequencing and annotation.</title>
        <authorList>
            <consortium name="The Broad Institute Genomics Platform"/>
            <consortium name="The Broad Institute Genome Sequencing Center for Infectious Disease"/>
            <person name="Wu L."/>
            <person name="Ma J."/>
        </authorList>
    </citation>
    <scope>NUCLEOTIDE SEQUENCE [LARGE SCALE GENOMIC DNA]</scope>
    <source>
        <strain evidence="15">JCM 14718</strain>
    </source>
</reference>
<evidence type="ECO:0000256" key="2">
    <source>
        <dbReference type="ARBA" id="ARBA00006597"/>
    </source>
</evidence>
<sequence>MPNVKLLPAALVSQWEWQLSAACRDMDSSLFFHPDNERGAARANRAAEAQQICQSCPVLAQCRKHALSAQEQYGIWGGQTEDDRRALVAGRLNPSRR</sequence>
<evidence type="ECO:0000256" key="6">
    <source>
        <dbReference type="ARBA" id="ARBA00023004"/>
    </source>
</evidence>
<feature type="binding site" evidence="12">
    <location>
        <position position="23"/>
    </location>
    <ligand>
        <name>[4Fe-4S] cluster</name>
        <dbReference type="ChEBI" id="CHEBI:49883"/>
    </ligand>
</feature>
<comment type="cofactor">
    <cofactor evidence="12">
        <name>[4Fe-4S] cluster</name>
        <dbReference type="ChEBI" id="CHEBI:49883"/>
    </cofactor>
    <text evidence="12">Binds 1 [4Fe-4S] cluster per subunit. Following nitrosylation of the [4Fe-4S] cluster binds 1 [4Fe-8(NO)] cluster per subunit.</text>
</comment>
<gene>
    <name evidence="12" type="primary">whiB</name>
    <name evidence="14" type="ORF">GCM10009765_24380</name>
</gene>
<dbReference type="PANTHER" id="PTHR38839">
    <property type="entry name" value="TRANSCRIPTIONAL REGULATOR WHID-RELATED"/>
    <property type="match status" value="1"/>
</dbReference>
<evidence type="ECO:0000256" key="3">
    <source>
        <dbReference type="ARBA" id="ARBA00022485"/>
    </source>
</evidence>
<evidence type="ECO:0000256" key="1">
    <source>
        <dbReference type="ARBA" id="ARBA00004496"/>
    </source>
</evidence>
<name>A0ABP4SLJ4_9ACTN</name>
<keyword evidence="10 12" id="KW-1015">Disulfide bond</keyword>
<keyword evidence="11 12" id="KW-0804">Transcription</keyword>
<evidence type="ECO:0000256" key="5">
    <source>
        <dbReference type="ARBA" id="ARBA00022723"/>
    </source>
</evidence>
<dbReference type="PANTHER" id="PTHR38839:SF5">
    <property type="entry name" value="TRANSCRIPTIONAL REGULATOR WHID"/>
    <property type="match status" value="1"/>
</dbReference>
<organism evidence="14 15">
    <name type="scientific">Fodinicola feengrottensis</name>
    <dbReference type="NCBI Taxonomy" id="435914"/>
    <lineage>
        <taxon>Bacteria</taxon>
        <taxon>Bacillati</taxon>
        <taxon>Actinomycetota</taxon>
        <taxon>Actinomycetes</taxon>
        <taxon>Mycobacteriales</taxon>
        <taxon>Fodinicola</taxon>
    </lineage>
</organism>
<keyword evidence="9 12" id="KW-0238">DNA-binding</keyword>
<keyword evidence="5 12" id="KW-0479">Metal-binding</keyword>
<accession>A0ABP4SLJ4</accession>
<feature type="binding site" evidence="12">
    <location>
        <position position="53"/>
    </location>
    <ligand>
        <name>[4Fe-4S] cluster</name>
        <dbReference type="ChEBI" id="CHEBI:49883"/>
    </ligand>
</feature>
<dbReference type="PROSITE" id="PS51674">
    <property type="entry name" value="4FE4S_WBL"/>
    <property type="match status" value="1"/>
</dbReference>
<comment type="caution">
    <text evidence="14">The sequence shown here is derived from an EMBL/GenBank/DDBJ whole genome shotgun (WGS) entry which is preliminary data.</text>
</comment>
<evidence type="ECO:0000256" key="9">
    <source>
        <dbReference type="ARBA" id="ARBA00023125"/>
    </source>
</evidence>